<dbReference type="Proteomes" id="UP000189229">
    <property type="component" value="Unassembled WGS sequence"/>
</dbReference>
<comment type="caution">
    <text evidence="2">The sequence shown here is derived from an EMBL/GenBank/DDBJ whole genome shotgun (WGS) entry which is preliminary data.</text>
</comment>
<sequence>MCLSGGLPPACSTHLDGDGSRGGGDADARAAGAWNPTRPSGNSPLAARRYREQERAARACSV</sequence>
<feature type="region of interest" description="Disordered" evidence="1">
    <location>
        <begin position="1"/>
        <end position="52"/>
    </location>
</feature>
<feature type="compositionally biased region" description="Basic and acidic residues" evidence="1">
    <location>
        <begin position="15"/>
        <end position="28"/>
    </location>
</feature>
<reference evidence="2 3" key="1">
    <citation type="submission" date="2017-02" db="EMBL/GenBank/DDBJ databases">
        <title>Complete genome sequences of Mycobacterium kansasii strains isolated from rhesus macaques.</title>
        <authorList>
            <person name="Panda A."/>
            <person name="Nagaraj S."/>
            <person name="Zhao X."/>
            <person name="Tettelin H."/>
            <person name="Detolla L.J."/>
        </authorList>
    </citation>
    <scope>NUCLEOTIDE SEQUENCE [LARGE SCALE GENOMIC DNA]</scope>
    <source>
        <strain evidence="2 3">11-3813</strain>
    </source>
</reference>
<protein>
    <submittedName>
        <fullName evidence="2">Uncharacterized protein</fullName>
    </submittedName>
</protein>
<organism evidence="2 3">
    <name type="scientific">Mycobacterium kansasii</name>
    <dbReference type="NCBI Taxonomy" id="1768"/>
    <lineage>
        <taxon>Bacteria</taxon>
        <taxon>Bacillati</taxon>
        <taxon>Actinomycetota</taxon>
        <taxon>Actinomycetes</taxon>
        <taxon>Mycobacteriales</taxon>
        <taxon>Mycobacteriaceae</taxon>
        <taxon>Mycobacterium</taxon>
    </lineage>
</organism>
<gene>
    <name evidence="2" type="ORF">BZL30_6035</name>
</gene>
<proteinExistence type="predicted"/>
<dbReference type="EMBL" id="MVBM01000006">
    <property type="protein sequence ID" value="OOK70476.1"/>
    <property type="molecule type" value="Genomic_DNA"/>
</dbReference>
<evidence type="ECO:0000313" key="3">
    <source>
        <dbReference type="Proteomes" id="UP000189229"/>
    </source>
</evidence>
<dbReference type="AlphaFoldDB" id="A0A1V3WVA7"/>
<evidence type="ECO:0000313" key="2">
    <source>
        <dbReference type="EMBL" id="OOK70476.1"/>
    </source>
</evidence>
<accession>A0A1V3WVA7</accession>
<name>A0A1V3WVA7_MYCKA</name>
<evidence type="ECO:0000256" key="1">
    <source>
        <dbReference type="SAM" id="MobiDB-lite"/>
    </source>
</evidence>